<reference evidence="1 2" key="1">
    <citation type="submission" date="2023-10" db="EMBL/GenBank/DDBJ databases">
        <title>Surface-active antibiotics is a multifunctional adaptation for post-fire microbes.</title>
        <authorList>
            <person name="Liu M.D."/>
            <person name="Du Y."/>
            <person name="Koupaei S.K."/>
            <person name="Kim N.R."/>
            <person name="Zhang W."/>
            <person name="Traxler M.F."/>
        </authorList>
    </citation>
    <scope>NUCLEOTIDE SEQUENCE [LARGE SCALE GENOMIC DNA]</scope>
    <source>
        <strain evidence="1 2">F3</strain>
    </source>
</reference>
<sequence>MQPLTAWRCIGWSDLTLNFFVAATPDRQDLTSPDGWVVDGAEALIELVLHLSDVRFAVHVMARKEAHASITLCRVTGLWKELEDEIFGTAGYWYSTADGHTRPCSPITVAKSAEIPQLMKLMNFENT</sequence>
<dbReference type="RefSeq" id="WP_317019711.1">
    <property type="nucleotide sequence ID" value="NZ_CP136512.1"/>
</dbReference>
<protein>
    <submittedName>
        <fullName evidence="1">Uncharacterized protein</fullName>
    </submittedName>
</protein>
<accession>A0ABZ0EIS1</accession>
<dbReference type="Proteomes" id="UP001302652">
    <property type="component" value="Chromosome 2"/>
</dbReference>
<organism evidence="1 2">
    <name type="scientific">Paraburkholderia kirstenboschensis</name>
    <dbReference type="NCBI Taxonomy" id="1245436"/>
    <lineage>
        <taxon>Bacteria</taxon>
        <taxon>Pseudomonadati</taxon>
        <taxon>Pseudomonadota</taxon>
        <taxon>Betaproteobacteria</taxon>
        <taxon>Burkholderiales</taxon>
        <taxon>Burkholderiaceae</taxon>
        <taxon>Paraburkholderia</taxon>
    </lineage>
</organism>
<evidence type="ECO:0000313" key="1">
    <source>
        <dbReference type="EMBL" id="WOD17128.1"/>
    </source>
</evidence>
<gene>
    <name evidence="1" type="ORF">RW095_14980</name>
</gene>
<keyword evidence="2" id="KW-1185">Reference proteome</keyword>
<dbReference type="EMBL" id="CP136512">
    <property type="protein sequence ID" value="WOD17128.1"/>
    <property type="molecule type" value="Genomic_DNA"/>
</dbReference>
<name>A0ABZ0EIS1_9BURK</name>
<evidence type="ECO:0000313" key="2">
    <source>
        <dbReference type="Proteomes" id="UP001302652"/>
    </source>
</evidence>
<proteinExistence type="predicted"/>